<reference evidence="6 7" key="1">
    <citation type="journal article" date="2015" name="Genome Biol.">
        <title>Comparative genomics of Steinernema reveals deeply conserved gene regulatory networks.</title>
        <authorList>
            <person name="Dillman A.R."/>
            <person name="Macchietto M."/>
            <person name="Porter C.F."/>
            <person name="Rogers A."/>
            <person name="Williams B."/>
            <person name="Antoshechkin I."/>
            <person name="Lee M.M."/>
            <person name="Goodwin Z."/>
            <person name="Lu X."/>
            <person name="Lewis E.E."/>
            <person name="Goodrich-Blair H."/>
            <person name="Stock S.P."/>
            <person name="Adams B.J."/>
            <person name="Sternberg P.W."/>
            <person name="Mortazavi A."/>
        </authorList>
    </citation>
    <scope>NUCLEOTIDE SEQUENCE [LARGE SCALE GENOMIC DNA]</scope>
    <source>
        <strain evidence="6 7">ALL</strain>
    </source>
</reference>
<proteinExistence type="predicted"/>
<dbReference type="Proteomes" id="UP000298663">
    <property type="component" value="Unassembled WGS sequence"/>
</dbReference>
<dbReference type="InterPro" id="IPR019408">
    <property type="entry name" value="7TM_GPCR_serpentine_rcpt_Srab"/>
</dbReference>
<comment type="subcellular location">
    <subcellularLocation>
        <location evidence="1">Membrane</location>
        <topology evidence="1">Multi-pass membrane protein</topology>
    </subcellularLocation>
</comment>
<reference evidence="6 7" key="2">
    <citation type="journal article" date="2019" name="G3 (Bethesda)">
        <title>Hybrid Assembly of the Genome of the Entomopathogenic Nematode Steinernema carpocapsae Identifies the X-Chromosome.</title>
        <authorList>
            <person name="Serra L."/>
            <person name="Macchietto M."/>
            <person name="Macias-Munoz A."/>
            <person name="McGill C.J."/>
            <person name="Rodriguez I.M."/>
            <person name="Rodriguez B."/>
            <person name="Murad R."/>
            <person name="Mortazavi A."/>
        </authorList>
    </citation>
    <scope>NUCLEOTIDE SEQUENCE [LARGE SCALE GENOMIC DNA]</scope>
    <source>
        <strain evidence="6 7">ALL</strain>
    </source>
</reference>
<dbReference type="Pfam" id="PF10292">
    <property type="entry name" value="7TM_GPCR_Srab"/>
    <property type="match status" value="1"/>
</dbReference>
<dbReference type="InterPro" id="IPR053286">
    <property type="entry name" value="Nematode_rcpt-like_srab"/>
</dbReference>
<sequence length="283" mass="32812">MFLEKFTKHYHPNAVVLLRGYLFFTILAALSTVFCDGTDVIRFLILRPTGRHCPIHLYYGKTAELMLMPTVFSMNALGIMFIFIGIERSIATVYASTYEKMKTSAGKAYWFYSQSNVDRYNPMSTVGDIPLGVQQTALGIQLGIEIINVIVFTALYVCNKRSLNGSRRVLSTLAYKYQINENMNSLTMILHLAWFHCVITILATVVILFSIAFFTEEEYLRYGLPTDLYPFYHCVFPVLFGFKIFQERRQKRKMIVTTAEERKEYKNQDVHFKMLGHLFEKPE</sequence>
<dbReference type="GO" id="GO:0016020">
    <property type="term" value="C:membrane"/>
    <property type="evidence" value="ECO:0007669"/>
    <property type="project" value="UniProtKB-SubCell"/>
</dbReference>
<comment type="caution">
    <text evidence="6">The sequence shown here is derived from an EMBL/GenBank/DDBJ whole genome shotgun (WGS) entry which is preliminary data.</text>
</comment>
<keyword evidence="4 5" id="KW-0472">Membrane</keyword>
<feature type="transmembrane region" description="Helical" evidence="5">
    <location>
        <begin position="65"/>
        <end position="86"/>
    </location>
</feature>
<organism evidence="6 7">
    <name type="scientific">Steinernema carpocapsae</name>
    <name type="common">Entomopathogenic nematode</name>
    <dbReference type="NCBI Taxonomy" id="34508"/>
    <lineage>
        <taxon>Eukaryota</taxon>
        <taxon>Metazoa</taxon>
        <taxon>Ecdysozoa</taxon>
        <taxon>Nematoda</taxon>
        <taxon>Chromadorea</taxon>
        <taxon>Rhabditida</taxon>
        <taxon>Tylenchina</taxon>
        <taxon>Panagrolaimomorpha</taxon>
        <taxon>Strongyloidoidea</taxon>
        <taxon>Steinernematidae</taxon>
        <taxon>Steinernema</taxon>
    </lineage>
</organism>
<feature type="transmembrane region" description="Helical" evidence="5">
    <location>
        <begin position="138"/>
        <end position="158"/>
    </location>
</feature>
<feature type="transmembrane region" description="Helical" evidence="5">
    <location>
        <begin position="20"/>
        <end position="45"/>
    </location>
</feature>
<accession>A0A4U5M3I7</accession>
<name>A0A4U5M3I7_STECR</name>
<evidence type="ECO:0000256" key="5">
    <source>
        <dbReference type="SAM" id="Phobius"/>
    </source>
</evidence>
<dbReference type="PANTHER" id="PTHR46561:SF11">
    <property type="entry name" value="SERPENTINE RECEPTOR CLASS ALPHA_BETA-14"/>
    <property type="match status" value="1"/>
</dbReference>
<keyword evidence="3 5" id="KW-1133">Transmembrane helix</keyword>
<evidence type="ECO:0000256" key="3">
    <source>
        <dbReference type="ARBA" id="ARBA00022989"/>
    </source>
</evidence>
<protein>
    <submittedName>
        <fullName evidence="6">Uncharacterized protein</fullName>
    </submittedName>
</protein>
<dbReference type="OrthoDB" id="5836625at2759"/>
<gene>
    <name evidence="6" type="ORF">L596_027168</name>
</gene>
<evidence type="ECO:0000256" key="2">
    <source>
        <dbReference type="ARBA" id="ARBA00022692"/>
    </source>
</evidence>
<feature type="transmembrane region" description="Helical" evidence="5">
    <location>
        <begin position="192"/>
        <end position="214"/>
    </location>
</feature>
<evidence type="ECO:0000313" key="7">
    <source>
        <dbReference type="Proteomes" id="UP000298663"/>
    </source>
</evidence>
<evidence type="ECO:0000256" key="1">
    <source>
        <dbReference type="ARBA" id="ARBA00004141"/>
    </source>
</evidence>
<dbReference type="EMBL" id="AZBU02000010">
    <property type="protein sequence ID" value="TKR63328.1"/>
    <property type="molecule type" value="Genomic_DNA"/>
</dbReference>
<dbReference type="AlphaFoldDB" id="A0A4U5M3I7"/>
<feature type="transmembrane region" description="Helical" evidence="5">
    <location>
        <begin position="229"/>
        <end position="245"/>
    </location>
</feature>
<keyword evidence="7" id="KW-1185">Reference proteome</keyword>
<dbReference type="PANTHER" id="PTHR46561">
    <property type="entry name" value="SERPENTINE RECEPTOR, CLASS AB (CLASS A-LIKE)-RELATED"/>
    <property type="match status" value="1"/>
</dbReference>
<evidence type="ECO:0000313" key="6">
    <source>
        <dbReference type="EMBL" id="TKR63328.1"/>
    </source>
</evidence>
<evidence type="ECO:0000256" key="4">
    <source>
        <dbReference type="ARBA" id="ARBA00023136"/>
    </source>
</evidence>
<keyword evidence="2 5" id="KW-0812">Transmembrane</keyword>